<comment type="caution">
    <text evidence="2">The sequence shown here is derived from an EMBL/GenBank/DDBJ whole genome shotgun (WGS) entry which is preliminary data.</text>
</comment>
<dbReference type="InterPro" id="IPR011032">
    <property type="entry name" value="GroES-like_sf"/>
</dbReference>
<dbReference type="STRING" id="2656787.A0A370TRR1"/>
<dbReference type="InterPro" id="IPR036291">
    <property type="entry name" value="NAD(P)-bd_dom_sf"/>
</dbReference>
<proteinExistence type="predicted"/>
<dbReference type="EMBL" id="NPIC01000003">
    <property type="protein sequence ID" value="RDL38188.1"/>
    <property type="molecule type" value="Genomic_DNA"/>
</dbReference>
<dbReference type="Proteomes" id="UP000254866">
    <property type="component" value="Unassembled WGS sequence"/>
</dbReference>
<name>A0A370TRR1_9HELO</name>
<dbReference type="SUPFAM" id="SSF50129">
    <property type="entry name" value="GroES-like"/>
    <property type="match status" value="1"/>
</dbReference>
<dbReference type="Pfam" id="PF13602">
    <property type="entry name" value="ADH_zinc_N_2"/>
    <property type="match status" value="1"/>
</dbReference>
<dbReference type="SMART" id="SM00829">
    <property type="entry name" value="PKS_ER"/>
    <property type="match status" value="1"/>
</dbReference>
<protein>
    <recommendedName>
        <fullName evidence="1">Enoyl reductase (ER) domain-containing protein</fullName>
    </recommendedName>
</protein>
<dbReference type="GeneID" id="43598470"/>
<dbReference type="GO" id="GO:0016491">
    <property type="term" value="F:oxidoreductase activity"/>
    <property type="evidence" value="ECO:0007669"/>
    <property type="project" value="InterPro"/>
</dbReference>
<sequence>MPTQIRKVLISAFGDESNVNVVTASIADPAAKEVQVRVMYSGFSGADVNMRRGLYPMQRAAPLTPGYCFVGTVERNGPKSTKFKVGDVVCCLSVYDAEAELANMPEKYIIPVPSGIDPKVATALTLDWNTAYGMVMRAARVTSGQKVFIHGISGAVGWATAVLSSLQGAEVYGTASARNHTAVKAGLPSATPFDYANKDWIQTMKSIGGVDAVFDALGFESWDESYSILTCSGGKLIGYGGNLSSLTGVAPRSAIPSITKLFARNYLKFWDGKNATFYYITRDDSTFEPDLRALFELCASGKIQVPIKRVFEMERIQEAHKSWSQGQGVGSSLVKVATDAS</sequence>
<keyword evidence="3" id="KW-1185">Reference proteome</keyword>
<dbReference type="PANTHER" id="PTHR43677:SF4">
    <property type="entry name" value="QUINONE OXIDOREDUCTASE-LIKE PROTEIN 2"/>
    <property type="match status" value="1"/>
</dbReference>
<dbReference type="InterPro" id="IPR051397">
    <property type="entry name" value="Zn-ADH-like_protein"/>
</dbReference>
<dbReference type="SUPFAM" id="SSF51735">
    <property type="entry name" value="NAD(P)-binding Rossmann-fold domains"/>
    <property type="match status" value="1"/>
</dbReference>
<accession>A0A370TRR1</accession>
<dbReference type="RefSeq" id="XP_031870844.1">
    <property type="nucleotide sequence ID" value="XM_032014244.1"/>
</dbReference>
<evidence type="ECO:0000259" key="1">
    <source>
        <dbReference type="SMART" id="SM00829"/>
    </source>
</evidence>
<dbReference type="InterPro" id="IPR020843">
    <property type="entry name" value="ER"/>
</dbReference>
<dbReference type="OrthoDB" id="203908at2759"/>
<feature type="domain" description="Enoyl reductase (ER)" evidence="1">
    <location>
        <begin position="14"/>
        <end position="334"/>
    </location>
</feature>
<dbReference type="InterPro" id="IPR013154">
    <property type="entry name" value="ADH-like_N"/>
</dbReference>
<dbReference type="AlphaFoldDB" id="A0A370TRR1"/>
<dbReference type="PANTHER" id="PTHR43677">
    <property type="entry name" value="SHORT-CHAIN DEHYDROGENASE/REDUCTASE"/>
    <property type="match status" value="1"/>
</dbReference>
<dbReference type="GO" id="GO:0005739">
    <property type="term" value="C:mitochondrion"/>
    <property type="evidence" value="ECO:0007669"/>
    <property type="project" value="TreeGrafter"/>
</dbReference>
<dbReference type="Gene3D" id="3.40.50.720">
    <property type="entry name" value="NAD(P)-binding Rossmann-like Domain"/>
    <property type="match status" value="1"/>
</dbReference>
<dbReference type="CDD" id="cd08273">
    <property type="entry name" value="MDR8"/>
    <property type="match status" value="1"/>
</dbReference>
<dbReference type="Gene3D" id="3.90.180.10">
    <property type="entry name" value="Medium-chain alcohol dehydrogenases, catalytic domain"/>
    <property type="match status" value="1"/>
</dbReference>
<dbReference type="Pfam" id="PF08240">
    <property type="entry name" value="ADH_N"/>
    <property type="match status" value="1"/>
</dbReference>
<organism evidence="2 3">
    <name type="scientific">Venustampulla echinocandica</name>
    <dbReference type="NCBI Taxonomy" id="2656787"/>
    <lineage>
        <taxon>Eukaryota</taxon>
        <taxon>Fungi</taxon>
        <taxon>Dikarya</taxon>
        <taxon>Ascomycota</taxon>
        <taxon>Pezizomycotina</taxon>
        <taxon>Leotiomycetes</taxon>
        <taxon>Helotiales</taxon>
        <taxon>Pleuroascaceae</taxon>
        <taxon>Venustampulla</taxon>
    </lineage>
</organism>
<evidence type="ECO:0000313" key="3">
    <source>
        <dbReference type="Proteomes" id="UP000254866"/>
    </source>
</evidence>
<evidence type="ECO:0000313" key="2">
    <source>
        <dbReference type="EMBL" id="RDL38188.1"/>
    </source>
</evidence>
<gene>
    <name evidence="2" type="ORF">BP5553_05621</name>
</gene>
<reference evidence="2 3" key="1">
    <citation type="journal article" date="2018" name="IMA Fungus">
        <title>IMA Genome-F 9: Draft genome sequence of Annulohypoxylon stygium, Aspergillus mulundensis, Berkeleyomyces basicola (syn. Thielaviopsis basicola), Ceratocystis smalleyi, two Cercospora beticola strains, Coleophoma cylindrospora, Fusarium fracticaudum, Phialophora cf. hyalina, and Morchella septimelata.</title>
        <authorList>
            <person name="Wingfield B.D."/>
            <person name="Bills G.F."/>
            <person name="Dong Y."/>
            <person name="Huang W."/>
            <person name="Nel W.J."/>
            <person name="Swalarsk-Parry B.S."/>
            <person name="Vaghefi N."/>
            <person name="Wilken P.M."/>
            <person name="An Z."/>
            <person name="de Beer Z.W."/>
            <person name="De Vos L."/>
            <person name="Chen L."/>
            <person name="Duong T.A."/>
            <person name="Gao Y."/>
            <person name="Hammerbacher A."/>
            <person name="Kikkert J.R."/>
            <person name="Li Y."/>
            <person name="Li H."/>
            <person name="Li K."/>
            <person name="Li Q."/>
            <person name="Liu X."/>
            <person name="Ma X."/>
            <person name="Naidoo K."/>
            <person name="Pethybridge S.J."/>
            <person name="Sun J."/>
            <person name="Steenkamp E.T."/>
            <person name="van der Nest M.A."/>
            <person name="van Wyk S."/>
            <person name="Wingfield M.J."/>
            <person name="Xiong C."/>
            <person name="Yue Q."/>
            <person name="Zhang X."/>
        </authorList>
    </citation>
    <scope>NUCLEOTIDE SEQUENCE [LARGE SCALE GENOMIC DNA]</scope>
    <source>
        <strain evidence="2 3">BP 5553</strain>
    </source>
</reference>